<dbReference type="EMBL" id="CP023777">
    <property type="protein sequence ID" value="ATL48383.1"/>
    <property type="molecule type" value="Genomic_DNA"/>
</dbReference>
<dbReference type="KEGG" id="cbae:COR50_15105"/>
<reference evidence="1 2" key="1">
    <citation type="submission" date="2017-10" db="EMBL/GenBank/DDBJ databases">
        <title>Paenichitinophaga pekingensis gen. nov., sp. nov., isolated from activated sludge.</title>
        <authorList>
            <person name="Jin D."/>
            <person name="Kong X."/>
            <person name="Deng Y."/>
            <person name="Bai Z."/>
        </authorList>
    </citation>
    <scope>NUCLEOTIDE SEQUENCE [LARGE SCALE GENOMIC DNA]</scope>
    <source>
        <strain evidence="1 2">13</strain>
    </source>
</reference>
<dbReference type="RefSeq" id="WP_098194757.1">
    <property type="nucleotide sequence ID" value="NZ_CP023777.1"/>
</dbReference>
<dbReference type="Proteomes" id="UP000220133">
    <property type="component" value="Chromosome"/>
</dbReference>
<evidence type="ECO:0000313" key="2">
    <source>
        <dbReference type="Proteomes" id="UP000220133"/>
    </source>
</evidence>
<keyword evidence="2" id="KW-1185">Reference proteome</keyword>
<organism evidence="1 2">
    <name type="scientific">Chitinophaga caeni</name>
    <dbReference type="NCBI Taxonomy" id="2029983"/>
    <lineage>
        <taxon>Bacteria</taxon>
        <taxon>Pseudomonadati</taxon>
        <taxon>Bacteroidota</taxon>
        <taxon>Chitinophagia</taxon>
        <taxon>Chitinophagales</taxon>
        <taxon>Chitinophagaceae</taxon>
        <taxon>Chitinophaga</taxon>
    </lineage>
</organism>
<gene>
    <name evidence="1" type="ORF">COR50_15105</name>
</gene>
<dbReference type="OrthoDB" id="583528at2"/>
<accession>A0A291QWZ1</accession>
<dbReference type="AlphaFoldDB" id="A0A291QWZ1"/>
<proteinExistence type="predicted"/>
<evidence type="ECO:0000313" key="1">
    <source>
        <dbReference type="EMBL" id="ATL48383.1"/>
    </source>
</evidence>
<sequence>MAFTITYHTLLEVRILHHYFLDRGTDLYDLMSDTEKGFMLRGYDIAKFIRIAPTAACSKLLAKYKCVFKQAPFGFLIGIQATEVVGKIIPAIQVEDADQFTFTYNVVDPYFNNYTALPLVYPGQQLYFMQNLTQHAPKTFPHLCQYAKKYNAGELYASGDIVADADTPAKLFLAKKFTSNQAPPGTDWINDPLISGKPLQYLNRQDLLPWKARLARIASGENGLNPTVTLKNRAGITLQPNFKIIQENAADTVLIELQNFPADVYELEIDDPAIPYNFKQTFYNLSGTELPSGIIDFTARSNADDYSLIGADGSLRSPVFEIRFKNRYSQWRYLGESFTNKPESGPHPFTAKGVIAVTVKNKDNVNVDDMPNPNIRMVKTEHPAGNEQQYNIVSEIYIN</sequence>
<protein>
    <submittedName>
        <fullName evidence="1">Uncharacterized protein</fullName>
    </submittedName>
</protein>
<name>A0A291QWZ1_9BACT</name>